<dbReference type="InterPro" id="IPR011013">
    <property type="entry name" value="Gal_mutarotase_sf_dom"/>
</dbReference>
<dbReference type="SUPFAM" id="SSF74650">
    <property type="entry name" value="Galactose mutarotase-like"/>
    <property type="match status" value="1"/>
</dbReference>
<organism evidence="1 2">
    <name type="scientific">[Clostridium] leptum</name>
    <dbReference type="NCBI Taxonomy" id="1535"/>
    <lineage>
        <taxon>Bacteria</taxon>
        <taxon>Bacillati</taxon>
        <taxon>Bacillota</taxon>
        <taxon>Clostridia</taxon>
        <taxon>Eubacteriales</taxon>
        <taxon>Oscillospiraceae</taxon>
        <taxon>Oscillospiraceae incertae sedis</taxon>
    </lineage>
</organism>
<dbReference type="PANTHER" id="PTHR11122">
    <property type="entry name" value="APOSPORY-ASSOCIATED PROTEIN C-RELATED"/>
    <property type="match status" value="1"/>
</dbReference>
<accession>A0A412AVW1</accession>
<dbReference type="EMBL" id="QRTC01000045">
    <property type="protein sequence ID" value="RGQ37678.1"/>
    <property type="molecule type" value="Genomic_DNA"/>
</dbReference>
<sequence>MRVTLISKGAVAEIDTLGAQLVSYQDVVNTEYLWQGDPAYWKGQAPILFPIVGALRNQKTVIGGKAYSMAQHGFARHREFTPVITRNEMAVFSLKADEDTKRQYPFDFDLRVTYRLEDTKLTVEFLVTNLSDRPMPFVVGGHPAFRVPVSGEDRFENWVVEFEKEEVIDCPKFLPGSKLLDFSQTKRILDHEKKLKLTHSLFYDDALICENTNSQRVKLYSILTGRGVEMEYGDFPYLGIWSAKNDAPFVALEPWTGCGTAQDEDDCFERKRGMKLLEPELSFKAAFTMNIL</sequence>
<dbReference type="PANTHER" id="PTHR11122:SF13">
    <property type="entry name" value="GLUCOSE-6-PHOSPHATE 1-EPIMERASE"/>
    <property type="match status" value="1"/>
</dbReference>
<reference evidence="1 2" key="1">
    <citation type="submission" date="2018-08" db="EMBL/GenBank/DDBJ databases">
        <title>A genome reference for cultivated species of the human gut microbiota.</title>
        <authorList>
            <person name="Zou Y."/>
            <person name="Xue W."/>
            <person name="Luo G."/>
        </authorList>
    </citation>
    <scope>NUCLEOTIDE SEQUENCE [LARGE SCALE GENOMIC DNA]</scope>
    <source>
        <strain evidence="1 2">AF28-26</strain>
    </source>
</reference>
<name>A0A412AVW1_9FIRM</name>
<dbReference type="Proteomes" id="UP000284751">
    <property type="component" value="Unassembled WGS sequence"/>
</dbReference>
<comment type="caution">
    <text evidence="1">The sequence shown here is derived from an EMBL/GenBank/DDBJ whole genome shotgun (WGS) entry which is preliminary data.</text>
</comment>
<dbReference type="InterPro" id="IPR037481">
    <property type="entry name" value="LacX"/>
</dbReference>
<evidence type="ECO:0000313" key="1">
    <source>
        <dbReference type="EMBL" id="RGQ37678.1"/>
    </source>
</evidence>
<dbReference type="Pfam" id="PF01263">
    <property type="entry name" value="Aldose_epim"/>
    <property type="match status" value="1"/>
</dbReference>
<dbReference type="CDD" id="cd09024">
    <property type="entry name" value="Aldose_epim_lacX"/>
    <property type="match status" value="1"/>
</dbReference>
<dbReference type="GO" id="GO:0030246">
    <property type="term" value="F:carbohydrate binding"/>
    <property type="evidence" value="ECO:0007669"/>
    <property type="project" value="InterPro"/>
</dbReference>
<proteinExistence type="predicted"/>
<protein>
    <submittedName>
        <fullName evidence="1">Aldose 1-epimerase family protein</fullName>
    </submittedName>
</protein>
<gene>
    <name evidence="1" type="ORF">DWY99_10495</name>
</gene>
<dbReference type="GO" id="GO:0005975">
    <property type="term" value="P:carbohydrate metabolic process"/>
    <property type="evidence" value="ECO:0007669"/>
    <property type="project" value="InterPro"/>
</dbReference>
<dbReference type="InterPro" id="IPR014718">
    <property type="entry name" value="GH-type_carb-bd"/>
</dbReference>
<dbReference type="Gene3D" id="2.70.98.10">
    <property type="match status" value="1"/>
</dbReference>
<dbReference type="InterPro" id="IPR008183">
    <property type="entry name" value="Aldose_1/G6P_1-epimerase"/>
</dbReference>
<evidence type="ECO:0000313" key="2">
    <source>
        <dbReference type="Proteomes" id="UP000284751"/>
    </source>
</evidence>
<dbReference type="AlphaFoldDB" id="A0A412AVW1"/>
<dbReference type="GO" id="GO:0016853">
    <property type="term" value="F:isomerase activity"/>
    <property type="evidence" value="ECO:0007669"/>
    <property type="project" value="InterPro"/>
</dbReference>